<sequence>MLMTYQQNDMKEKIDALQVVANVFPVLQAKVENLEQKVESFQSTSHSPLTNERAIQEVQKRISRSKNLLIFNVPENNSLLEDKIAVIDILSATNVNMDCIKVVHIGNQISDKPRPILIPPNTQQDAVQVLKNRNKLNKTYRVAANKTSLQQNQYKADANEQLLRTKAGEKNLMLRTINNIPTSSSYQNHNFM</sequence>
<protein>
    <submittedName>
        <fullName evidence="1">Uncharacterized protein</fullName>
    </submittedName>
</protein>
<dbReference type="Proteomes" id="UP001239111">
    <property type="component" value="Chromosome 4"/>
</dbReference>
<organism evidence="1 2">
    <name type="scientific">Eretmocerus hayati</name>
    <dbReference type="NCBI Taxonomy" id="131215"/>
    <lineage>
        <taxon>Eukaryota</taxon>
        <taxon>Metazoa</taxon>
        <taxon>Ecdysozoa</taxon>
        <taxon>Arthropoda</taxon>
        <taxon>Hexapoda</taxon>
        <taxon>Insecta</taxon>
        <taxon>Pterygota</taxon>
        <taxon>Neoptera</taxon>
        <taxon>Endopterygota</taxon>
        <taxon>Hymenoptera</taxon>
        <taxon>Apocrita</taxon>
        <taxon>Proctotrupomorpha</taxon>
        <taxon>Chalcidoidea</taxon>
        <taxon>Aphelinidae</taxon>
        <taxon>Aphelininae</taxon>
        <taxon>Eretmocerus</taxon>
    </lineage>
</organism>
<name>A0ACC2N8E7_9HYME</name>
<keyword evidence="2" id="KW-1185">Reference proteome</keyword>
<evidence type="ECO:0000313" key="2">
    <source>
        <dbReference type="Proteomes" id="UP001239111"/>
    </source>
</evidence>
<evidence type="ECO:0000313" key="1">
    <source>
        <dbReference type="EMBL" id="KAJ8665910.1"/>
    </source>
</evidence>
<comment type="caution">
    <text evidence="1">The sequence shown here is derived from an EMBL/GenBank/DDBJ whole genome shotgun (WGS) entry which is preliminary data.</text>
</comment>
<gene>
    <name evidence="1" type="ORF">QAD02_007572</name>
</gene>
<dbReference type="EMBL" id="CM056744">
    <property type="protein sequence ID" value="KAJ8665910.1"/>
    <property type="molecule type" value="Genomic_DNA"/>
</dbReference>
<reference evidence="1" key="1">
    <citation type="submission" date="2023-04" db="EMBL/GenBank/DDBJ databases">
        <title>A chromosome-level genome assembly of the parasitoid wasp Eretmocerus hayati.</title>
        <authorList>
            <person name="Zhong Y."/>
            <person name="Liu S."/>
            <person name="Liu Y."/>
        </authorList>
    </citation>
    <scope>NUCLEOTIDE SEQUENCE</scope>
    <source>
        <strain evidence="1">ZJU_SS_LIU_2023</strain>
    </source>
</reference>
<accession>A0ACC2N8E7</accession>
<proteinExistence type="predicted"/>